<evidence type="ECO:0000256" key="6">
    <source>
        <dbReference type="SAM" id="MobiDB-lite"/>
    </source>
</evidence>
<feature type="region of interest" description="Disordered" evidence="6">
    <location>
        <begin position="1"/>
        <end position="253"/>
    </location>
</feature>
<protein>
    <recommendedName>
        <fullName evidence="7">Velvet domain-containing protein</fullName>
    </recommendedName>
</protein>
<feature type="region of interest" description="Disordered" evidence="6">
    <location>
        <begin position="514"/>
        <end position="550"/>
    </location>
</feature>
<feature type="compositionally biased region" description="Low complexity" evidence="6">
    <location>
        <begin position="114"/>
        <end position="130"/>
    </location>
</feature>
<dbReference type="PROSITE" id="PS51821">
    <property type="entry name" value="VELVET"/>
    <property type="match status" value="1"/>
</dbReference>
<keyword evidence="2" id="KW-0749">Sporulation</keyword>
<dbReference type="GO" id="GO:0005634">
    <property type="term" value="C:nucleus"/>
    <property type="evidence" value="ECO:0007669"/>
    <property type="project" value="UniProtKB-SubCell"/>
</dbReference>
<evidence type="ECO:0000256" key="2">
    <source>
        <dbReference type="ARBA" id="ARBA00022969"/>
    </source>
</evidence>
<dbReference type="PANTHER" id="PTHR33572">
    <property type="entry name" value="SPORE DEVELOPMENT REGULATOR VOSA"/>
    <property type="match status" value="1"/>
</dbReference>
<feature type="region of interest" description="Disordered" evidence="6">
    <location>
        <begin position="384"/>
        <end position="407"/>
    </location>
</feature>
<keyword evidence="4" id="KW-0804">Transcription</keyword>
<organism evidence="8 9">
    <name type="scientific">Saitoella complicata (strain BCRC 22490 / CBS 7301 / JCM 7358 / NBRC 10748 / NRRL Y-17804)</name>
    <dbReference type="NCBI Taxonomy" id="698492"/>
    <lineage>
        <taxon>Eukaryota</taxon>
        <taxon>Fungi</taxon>
        <taxon>Dikarya</taxon>
        <taxon>Ascomycota</taxon>
        <taxon>Taphrinomycotina</taxon>
        <taxon>Taphrinomycotina incertae sedis</taxon>
        <taxon>Saitoella</taxon>
    </lineage>
</organism>
<reference evidence="8 9" key="2">
    <citation type="journal article" date="2014" name="J. Gen. Appl. Microbiol.">
        <title>The early diverging ascomycetous budding yeast Saitoella complicata has three histone deacetylases belonging to the Clr6, Hos2, and Rpd3 lineages.</title>
        <authorList>
            <person name="Nishida H."/>
            <person name="Matsumoto T."/>
            <person name="Kondo S."/>
            <person name="Hamamoto M."/>
            <person name="Yoshikawa H."/>
        </authorList>
    </citation>
    <scope>NUCLEOTIDE SEQUENCE [LARGE SCALE GENOMIC DNA]</scope>
    <source>
        <strain evidence="8 9">NRRL Y-17804</strain>
    </source>
</reference>
<feature type="compositionally biased region" description="Polar residues" evidence="6">
    <location>
        <begin position="69"/>
        <end position="93"/>
    </location>
</feature>
<feature type="compositionally biased region" description="Polar residues" evidence="6">
    <location>
        <begin position="179"/>
        <end position="206"/>
    </location>
</feature>
<evidence type="ECO:0000313" key="8">
    <source>
        <dbReference type="EMBL" id="GAO46837.1"/>
    </source>
</evidence>
<comment type="subcellular location">
    <subcellularLocation>
        <location evidence="1">Nucleus</location>
    </subcellularLocation>
</comment>
<gene>
    <name evidence="8" type="ORF">G7K_1055-t1</name>
</gene>
<dbReference type="Gene3D" id="2.60.40.3960">
    <property type="entry name" value="Velvet domain"/>
    <property type="match status" value="1"/>
</dbReference>
<dbReference type="Proteomes" id="UP000033140">
    <property type="component" value="Unassembled WGS sequence"/>
</dbReference>
<keyword evidence="9" id="KW-1185">Reference proteome</keyword>
<keyword evidence="3" id="KW-0805">Transcription regulation</keyword>
<comment type="caution">
    <text evidence="8">The sequence shown here is derived from an EMBL/GenBank/DDBJ whole genome shotgun (WGS) entry which is preliminary data.</text>
</comment>
<evidence type="ECO:0000256" key="3">
    <source>
        <dbReference type="ARBA" id="ARBA00023015"/>
    </source>
</evidence>
<dbReference type="RefSeq" id="XP_019025058.1">
    <property type="nucleotide sequence ID" value="XM_019170298.1"/>
</dbReference>
<reference evidence="8 9" key="1">
    <citation type="journal article" date="2011" name="J. Gen. Appl. Microbiol.">
        <title>Draft genome sequencing of the enigmatic yeast Saitoella complicata.</title>
        <authorList>
            <person name="Nishida H."/>
            <person name="Hamamoto M."/>
            <person name="Sugiyama J."/>
        </authorList>
    </citation>
    <scope>NUCLEOTIDE SEQUENCE [LARGE SCALE GENOMIC DNA]</scope>
    <source>
        <strain evidence="8 9">NRRL Y-17804</strain>
    </source>
</reference>
<feature type="compositionally biased region" description="Pro residues" evidence="6">
    <location>
        <begin position="289"/>
        <end position="305"/>
    </location>
</feature>
<feature type="compositionally biased region" description="Low complexity" evidence="6">
    <location>
        <begin position="137"/>
        <end position="161"/>
    </location>
</feature>
<feature type="compositionally biased region" description="Basic and acidic residues" evidence="6">
    <location>
        <begin position="95"/>
        <end position="110"/>
    </location>
</feature>
<dbReference type="GO" id="GO:0030435">
    <property type="term" value="P:sporulation resulting in formation of a cellular spore"/>
    <property type="evidence" value="ECO:0007669"/>
    <property type="project" value="UniProtKB-KW"/>
</dbReference>
<evidence type="ECO:0000259" key="7">
    <source>
        <dbReference type="PROSITE" id="PS51821"/>
    </source>
</evidence>
<dbReference type="OrthoDB" id="3056235at2759"/>
<name>A0A0E9NAC6_SAICN</name>
<feature type="compositionally biased region" description="Low complexity" evidence="6">
    <location>
        <begin position="21"/>
        <end position="49"/>
    </location>
</feature>
<dbReference type="InterPro" id="IPR021740">
    <property type="entry name" value="Velvet"/>
</dbReference>
<feature type="region of interest" description="Disordered" evidence="6">
    <location>
        <begin position="265"/>
        <end position="309"/>
    </location>
</feature>
<keyword evidence="5" id="KW-0539">Nucleus</keyword>
<dbReference type="PANTHER" id="PTHR33572:SF17">
    <property type="entry name" value="SEXUAL DEVELOPMENT REGULATOR VELC"/>
    <property type="match status" value="1"/>
</dbReference>
<sequence length="550" mass="59018">MPHQQQHPEPPIASIRNTLNPTTAAAVPAAASTTSTSTAHGSSRRTGSSTEDRSAAGWTPRISELTLPSVPSTSYRSTTSHTLPPTVHSSGSDSDIYRRGPSLRRDDSRVDPISTQSTRPPSLPTSSRPSAAETVRTSPPTAPASRTASTSSQTQHSLQPPHTSLAFDISPFTRPTVPPATSTNRVSPPSPRTFHTTINTTTSPEINSRWVGQPVRTPTTTASATTASRSTFSTEVDEETITAPSSPASLAGKKKRMADLLLPVDGEEDAGGVPTSKQKQDTRTVPGPVRIPEPPPPPPPPLPHPHPQHHPVHQLVVRQQPLRARMCGFGEKDRRPLDPPPILQLIITSTQTGRTDPDALSDPFFVVHATLWSDTGEDERNLILTNKDDSEQGQERGGREDKGAGPGGSVVKVLIGSLVSSPALLEDDRGVEGVYFAFPDLSIRTEGRYRLKFSLVRLGTGDFDGSSRSTIVAEGVSDVFTVYSAKKFPGMTESTELTKAFARQGLKIPIRNDVRGKNRGKTTSNMPPPGAEVTEEHMKAKKAKKHSMEA</sequence>
<feature type="compositionally biased region" description="Basic and acidic residues" evidence="6">
    <location>
        <begin position="384"/>
        <end position="403"/>
    </location>
</feature>
<dbReference type="EMBL" id="BACD03000006">
    <property type="protein sequence ID" value="GAO46837.1"/>
    <property type="molecule type" value="Genomic_DNA"/>
</dbReference>
<reference evidence="8 9" key="3">
    <citation type="journal article" date="2015" name="Genome Announc.">
        <title>Draft Genome Sequence of the Archiascomycetous Yeast Saitoella complicata.</title>
        <authorList>
            <person name="Yamauchi K."/>
            <person name="Kondo S."/>
            <person name="Hamamoto M."/>
            <person name="Takahashi Y."/>
            <person name="Ogura Y."/>
            <person name="Hayashi T."/>
            <person name="Nishida H."/>
        </authorList>
    </citation>
    <scope>NUCLEOTIDE SEQUENCE [LARGE SCALE GENOMIC DNA]</scope>
    <source>
        <strain evidence="8 9">NRRL Y-17804</strain>
    </source>
</reference>
<dbReference type="Pfam" id="PF11754">
    <property type="entry name" value="Velvet"/>
    <property type="match status" value="1"/>
</dbReference>
<feature type="domain" description="Velvet" evidence="7">
    <location>
        <begin position="307"/>
        <end position="511"/>
    </location>
</feature>
<dbReference type="AlphaFoldDB" id="A0A0E9NAC6"/>
<evidence type="ECO:0000256" key="1">
    <source>
        <dbReference type="ARBA" id="ARBA00004123"/>
    </source>
</evidence>
<accession>A0A0E9NAC6</accession>
<evidence type="ECO:0000313" key="9">
    <source>
        <dbReference type="Proteomes" id="UP000033140"/>
    </source>
</evidence>
<evidence type="ECO:0000256" key="4">
    <source>
        <dbReference type="ARBA" id="ARBA00023163"/>
    </source>
</evidence>
<feature type="compositionally biased region" description="Basic residues" evidence="6">
    <location>
        <begin position="539"/>
        <end position="550"/>
    </location>
</feature>
<evidence type="ECO:0000256" key="5">
    <source>
        <dbReference type="ARBA" id="ARBA00023242"/>
    </source>
</evidence>
<dbReference type="OMA" id="VIHCSIW"/>
<dbReference type="STRING" id="698492.A0A0E9NAC6"/>
<dbReference type="InterPro" id="IPR037525">
    <property type="entry name" value="Velvet_dom"/>
</dbReference>
<proteinExistence type="predicted"/>
<feature type="compositionally biased region" description="Low complexity" evidence="6">
    <location>
        <begin position="217"/>
        <end position="234"/>
    </location>
</feature>
<dbReference type="InterPro" id="IPR038491">
    <property type="entry name" value="Velvet_dom_sf"/>
</dbReference>